<dbReference type="Proteomes" id="UP000249396">
    <property type="component" value="Unassembled WGS sequence"/>
</dbReference>
<dbReference type="EMBL" id="QJPH01000283">
    <property type="protein sequence ID" value="PZN80502.1"/>
    <property type="molecule type" value="Genomic_DNA"/>
</dbReference>
<proteinExistence type="predicted"/>
<reference evidence="2 3" key="1">
    <citation type="journal article" date="2018" name="Aquat. Microb. Ecol.">
        <title>Gammaproteobacterial methanotrophs dominate.</title>
        <authorList>
            <person name="Rissanen A.J."/>
            <person name="Saarenheimo J."/>
            <person name="Tiirola M."/>
            <person name="Peura S."/>
            <person name="Aalto S.L."/>
            <person name="Karvinen A."/>
            <person name="Nykanen H."/>
        </authorList>
    </citation>
    <scope>NUCLEOTIDE SEQUENCE [LARGE SCALE GENOMIC DNA]</scope>
    <source>
        <strain evidence="2">AMbin10</strain>
    </source>
</reference>
<evidence type="ECO:0000313" key="3">
    <source>
        <dbReference type="Proteomes" id="UP000249396"/>
    </source>
</evidence>
<keyword evidence="1" id="KW-1133">Transmembrane helix</keyword>
<keyword evidence="1" id="KW-0472">Membrane</keyword>
<sequence>MHGRFTHKSRSSTPSFESLILWLTTGFSGIKAVIFVFLFASMMMPACLRAANVTYTAGIDTPSLPSLSSASLNVQGSNLPCFFQEWSNSK</sequence>
<comment type="caution">
    <text evidence="2">The sequence shown here is derived from an EMBL/GenBank/DDBJ whole genome shotgun (WGS) entry which is preliminary data.</text>
</comment>
<organism evidence="2 3">
    <name type="scientific">Candidatus Methylumidiphilus alinenensis</name>
    <dbReference type="NCBI Taxonomy" id="2202197"/>
    <lineage>
        <taxon>Bacteria</taxon>
        <taxon>Pseudomonadati</taxon>
        <taxon>Pseudomonadota</taxon>
        <taxon>Gammaproteobacteria</taxon>
        <taxon>Methylococcales</taxon>
        <taxon>Candidatus Methylumidiphilus</taxon>
    </lineage>
</organism>
<protein>
    <submittedName>
        <fullName evidence="2">Uncharacterized protein</fullName>
    </submittedName>
</protein>
<feature type="transmembrane region" description="Helical" evidence="1">
    <location>
        <begin position="20"/>
        <end position="40"/>
    </location>
</feature>
<dbReference type="AlphaFoldDB" id="A0A2W4R9A7"/>
<evidence type="ECO:0000313" key="2">
    <source>
        <dbReference type="EMBL" id="PZN80502.1"/>
    </source>
</evidence>
<accession>A0A2W4R9A7</accession>
<gene>
    <name evidence="2" type="ORF">DM484_09750</name>
</gene>
<keyword evidence="1" id="KW-0812">Transmembrane</keyword>
<name>A0A2W4R9A7_9GAMM</name>
<evidence type="ECO:0000256" key="1">
    <source>
        <dbReference type="SAM" id="Phobius"/>
    </source>
</evidence>